<name>A0A844B6T0_9RHOB</name>
<dbReference type="EMBL" id="WJPO01000024">
    <property type="protein sequence ID" value="MRH22086.1"/>
    <property type="molecule type" value="Genomic_DNA"/>
</dbReference>
<accession>A0A844B6T0</accession>
<dbReference type="OrthoDB" id="9805504at2"/>
<dbReference type="InterPro" id="IPR016071">
    <property type="entry name" value="Staphylococal_nuclease_OB-fold"/>
</dbReference>
<evidence type="ECO:0000259" key="1">
    <source>
        <dbReference type="SMART" id="SM00318"/>
    </source>
</evidence>
<feature type="domain" description="TNase-like" evidence="1">
    <location>
        <begin position="14"/>
        <end position="125"/>
    </location>
</feature>
<dbReference type="Gene3D" id="2.40.50.90">
    <property type="match status" value="1"/>
</dbReference>
<dbReference type="InterPro" id="IPR035437">
    <property type="entry name" value="SNase_OB-fold_sf"/>
</dbReference>
<gene>
    <name evidence="2" type="ORF">GH815_13880</name>
</gene>
<protein>
    <submittedName>
        <fullName evidence="2">Thermonuclease family protein</fullName>
    </submittedName>
</protein>
<organism evidence="2 3">
    <name type="scientific">Rhodovulum strictum</name>
    <dbReference type="NCBI Taxonomy" id="58314"/>
    <lineage>
        <taxon>Bacteria</taxon>
        <taxon>Pseudomonadati</taxon>
        <taxon>Pseudomonadota</taxon>
        <taxon>Alphaproteobacteria</taxon>
        <taxon>Rhodobacterales</taxon>
        <taxon>Paracoccaceae</taxon>
        <taxon>Rhodovulum</taxon>
    </lineage>
</organism>
<dbReference type="AlphaFoldDB" id="A0A844B6T0"/>
<dbReference type="SMART" id="SM00318">
    <property type="entry name" value="SNc"/>
    <property type="match status" value="1"/>
</dbReference>
<evidence type="ECO:0000313" key="2">
    <source>
        <dbReference type="EMBL" id="MRH22086.1"/>
    </source>
</evidence>
<comment type="caution">
    <text evidence="2">The sequence shown here is derived from an EMBL/GenBank/DDBJ whole genome shotgun (WGS) entry which is preliminary data.</text>
</comment>
<keyword evidence="3" id="KW-1185">Reference proteome</keyword>
<dbReference type="Proteomes" id="UP000466730">
    <property type="component" value="Unassembled WGS sequence"/>
</dbReference>
<evidence type="ECO:0000313" key="3">
    <source>
        <dbReference type="Proteomes" id="UP000466730"/>
    </source>
</evidence>
<sequence>MLALVFLVTTAEAQRIEGRLVHVRDADTIEIASSRGRIAVRLNGVDSPELNERGGRAGKEWVERTYRGKMMSCILNGQRSYDRWVGICHDPNGNDIGAAIIAAGHGRDCPRYSGGRYRKFETNKSRDIPLKPYCRAR</sequence>
<proteinExistence type="predicted"/>
<reference evidence="2 3" key="1">
    <citation type="submission" date="2019-11" db="EMBL/GenBank/DDBJ databases">
        <title>Draft Whole-Genome sequence of the marine photosynthetic bacterium Rhodovulum strictum DSM 11289.</title>
        <authorList>
            <person name="Kyndt J.A."/>
            <person name="Meyer T.E."/>
        </authorList>
    </citation>
    <scope>NUCLEOTIDE SEQUENCE [LARGE SCALE GENOMIC DNA]</scope>
    <source>
        <strain evidence="2 3">DSM 11289</strain>
    </source>
</reference>
<dbReference type="SUPFAM" id="SSF50199">
    <property type="entry name" value="Staphylococcal nuclease"/>
    <property type="match status" value="1"/>
</dbReference>